<dbReference type="InterPro" id="IPR001073">
    <property type="entry name" value="C1q_dom"/>
</dbReference>
<dbReference type="SUPFAM" id="SSF49842">
    <property type="entry name" value="TNF-like"/>
    <property type="match status" value="1"/>
</dbReference>
<evidence type="ECO:0000256" key="2">
    <source>
        <dbReference type="ARBA" id="ARBA00022525"/>
    </source>
</evidence>
<evidence type="ECO:0000259" key="8">
    <source>
        <dbReference type="PROSITE" id="PS50026"/>
    </source>
</evidence>
<dbReference type="PROSITE" id="PS01186">
    <property type="entry name" value="EGF_2"/>
    <property type="match status" value="1"/>
</dbReference>
<dbReference type="InterPro" id="IPR000742">
    <property type="entry name" value="EGF"/>
</dbReference>
<dbReference type="GO" id="GO:0030948">
    <property type="term" value="P:negative regulation of vascular endothelial growth factor receptor signaling pathway"/>
    <property type="evidence" value="ECO:0007669"/>
    <property type="project" value="TreeGrafter"/>
</dbReference>
<evidence type="ECO:0000259" key="10">
    <source>
        <dbReference type="PROSITE" id="PS51041"/>
    </source>
</evidence>
<dbReference type="SMART" id="SM00181">
    <property type="entry name" value="EGF"/>
    <property type="match status" value="1"/>
</dbReference>
<dbReference type="Gene3D" id="2.60.120.40">
    <property type="match status" value="1"/>
</dbReference>
<dbReference type="GO" id="GO:0005576">
    <property type="term" value="C:extracellular region"/>
    <property type="evidence" value="ECO:0007669"/>
    <property type="project" value="UniProtKB-SubCell"/>
</dbReference>
<keyword evidence="2" id="KW-0964">Secreted</keyword>
<dbReference type="PANTHER" id="PTHR15427:SF3">
    <property type="entry name" value="MULTIMERIN-1"/>
    <property type="match status" value="1"/>
</dbReference>
<dbReference type="Gene3D" id="2.10.25.10">
    <property type="entry name" value="Laminin"/>
    <property type="match status" value="1"/>
</dbReference>
<keyword evidence="3" id="KW-0732">Signal</keyword>
<dbReference type="SMART" id="SM00110">
    <property type="entry name" value="C1Q"/>
    <property type="match status" value="1"/>
</dbReference>
<name>A0AAD1SGY3_PELCU</name>
<dbReference type="PANTHER" id="PTHR15427">
    <property type="entry name" value="EMILIN ELASTIN MICROFIBRIL INTERFACE-LOCATED PROTEIN ELASTIN MICROFIBRIL INTERFACER"/>
    <property type="match status" value="1"/>
</dbReference>
<keyword evidence="6" id="KW-0245">EGF-like domain</keyword>
<dbReference type="FunFam" id="2.60.120.40:FF:000009">
    <property type="entry name" value="Multimerin-1"/>
    <property type="match status" value="1"/>
</dbReference>
<evidence type="ECO:0000256" key="3">
    <source>
        <dbReference type="ARBA" id="ARBA00022729"/>
    </source>
</evidence>
<dbReference type="Pfam" id="PF07546">
    <property type="entry name" value="EMI"/>
    <property type="match status" value="1"/>
</dbReference>
<keyword evidence="5 6" id="KW-1015">Disulfide bond</keyword>
<dbReference type="GO" id="GO:0090051">
    <property type="term" value="P:negative regulation of cell migration involved in sprouting angiogenesis"/>
    <property type="evidence" value="ECO:0007669"/>
    <property type="project" value="TreeGrafter"/>
</dbReference>
<evidence type="ECO:0000256" key="1">
    <source>
        <dbReference type="ARBA" id="ARBA00004613"/>
    </source>
</evidence>
<gene>
    <name evidence="11" type="ORF">PECUL_23A010138</name>
</gene>
<proteinExistence type="predicted"/>
<evidence type="ECO:0000256" key="7">
    <source>
        <dbReference type="SAM" id="MobiDB-lite"/>
    </source>
</evidence>
<dbReference type="InterPro" id="IPR011489">
    <property type="entry name" value="EMI_domain"/>
</dbReference>
<feature type="disulfide bond" evidence="6">
    <location>
        <begin position="1054"/>
        <end position="1063"/>
    </location>
</feature>
<comment type="subcellular location">
    <subcellularLocation>
        <location evidence="1">Secreted</location>
    </subcellularLocation>
</comment>
<evidence type="ECO:0000256" key="6">
    <source>
        <dbReference type="PROSITE-ProRule" id="PRU00076"/>
    </source>
</evidence>
<dbReference type="PROSITE" id="PS50026">
    <property type="entry name" value="EGF_3"/>
    <property type="match status" value="1"/>
</dbReference>
<dbReference type="PROSITE" id="PS00010">
    <property type="entry name" value="ASX_HYDROXYL"/>
    <property type="match status" value="1"/>
</dbReference>
<keyword evidence="12" id="KW-1185">Reference proteome</keyword>
<comment type="caution">
    <text evidence="6">Lacks conserved residue(s) required for the propagation of feature annotation.</text>
</comment>
<dbReference type="AlphaFoldDB" id="A0AAD1SGY3"/>
<keyword evidence="4" id="KW-0175">Coiled coil</keyword>
<dbReference type="Proteomes" id="UP001295444">
    <property type="component" value="Chromosome 06"/>
</dbReference>
<evidence type="ECO:0000256" key="4">
    <source>
        <dbReference type="ARBA" id="ARBA00023054"/>
    </source>
</evidence>
<feature type="region of interest" description="Disordered" evidence="7">
    <location>
        <begin position="996"/>
        <end position="1034"/>
    </location>
</feature>
<protein>
    <submittedName>
        <fullName evidence="11">Multimerin-1 isoform X1</fullName>
    </submittedName>
</protein>
<feature type="domain" description="C1q" evidence="9">
    <location>
        <begin position="1083"/>
        <end position="1215"/>
    </location>
</feature>
<sequence length="1215" mass="137170">MRTCVRTSAHLYVITQTSEPFSNLMKICVRRHCDPRRHGSTRGDADDITEKPWSVLEELELEKLVSGNSNRIHSDAIGENHVTLTTKPDNEESTTLQYPSIAPTTSTTSESLGLEILEKMLRASTGSSSPNRAEMTENQNPEQAGLKGNNNFGKNESIIEMPPKGNTLITQQGAQRPAKQNYYNKASLPSNQKPSFETTRGKNWCAYVHTRLLPTVGVDNVETYVSTGAEPCAWSNGGCAVRSRVISQPVYRMRHKIVTSLEWKCCPSYSGHNCQLTAPKVKEEIQDSQAESSLAENSVNTDDTKTDLALQKKLTDQIYNQDIKLALLQRKVENISSSMSDVHRTLHSLEGKINDDYKGEDLQSLLKDLKSKSITDIIQGFVKDELAVFQREMQETIAKLFKSMSGMSVELEKTKETVKQLNETIIFNNHKCIIEEENKPTMDDIVDLKNRVEHLKNTAFVCTTSFKEQEKKIVTLEEQLEHEKLRNSLYFDTLNNTLSKIKEIHAELLADEQAEEQLPSTLNIPVHDNITEYLYSLQDRVKKQNILMLQLYDDINVQDNKINNFTITLEIQRQSIERACEDRFSSCKDAFRKQLKGTEETVHTLNKTMSDVVLPLDTKIDKMNEQINDLCYDMETLQPLIEKGAPFSMNNEYGHQNDLQEVKESIKNITDVLGYLSSTVHELMIGQAGLQSEAQRNELMFERRVNGCLMAVEDGLNNTMDIFNNAIDSIRDNYVHKSEISKFQQVLQTDNATTQKLEILLSTIPVIHQLNETLHSMISKSRNSQDFEDNAFFNRSSNIYVNMDISSSFANLSQKFNEALFRLDQCQLNISQMEEKLQVSGMDAQICRSRLQNIESQVNIILMNHTVLSKTTKDEGPSKDKAIQELYSRVKALELKSTLLLSSVPRMNKTVTETKVLCQTMFITVKKVNESVPQLVKAVQPNFTSLQKGFEELITSLIEVKMEAILSNVTTYTDKAMADLTSNTAKLQKQVKFLMKRLPPQTKEPPNSSTSLAGRNQRNSDVTEQDNEQSSCSSAPCYNGGTCINDGKTFVCACRHPFGGANCSLKLSDENSQLPDFSKGSYRYAPMVAFYVSHTYGMTVPGPIRFNNLYVNYGSSYAPTTGKFHIPYLGVYVFKFTIESFSPRVSGYFVVDGIDKIAFQSENINNSMQSDRVVTGDVLLELNYGQVVWLRLATGSIPAQYPPVTTFSGYLLYRT</sequence>
<evidence type="ECO:0000259" key="9">
    <source>
        <dbReference type="PROSITE" id="PS50871"/>
    </source>
</evidence>
<dbReference type="Pfam" id="PF00008">
    <property type="entry name" value="EGF"/>
    <property type="match status" value="1"/>
</dbReference>
<dbReference type="InterPro" id="IPR008983">
    <property type="entry name" value="Tumour_necrosis_fac-like_dom"/>
</dbReference>
<evidence type="ECO:0000313" key="11">
    <source>
        <dbReference type="EMBL" id="CAH2301349.1"/>
    </source>
</evidence>
<dbReference type="CDD" id="cd00054">
    <property type="entry name" value="EGF_CA"/>
    <property type="match status" value="1"/>
</dbReference>
<dbReference type="PROSITE" id="PS51041">
    <property type="entry name" value="EMI"/>
    <property type="match status" value="1"/>
</dbReference>
<dbReference type="PROSITE" id="PS50871">
    <property type="entry name" value="C1Q"/>
    <property type="match status" value="1"/>
</dbReference>
<dbReference type="PRINTS" id="PR00007">
    <property type="entry name" value="COMPLEMNTC1Q"/>
</dbReference>
<dbReference type="EMBL" id="OW240917">
    <property type="protein sequence ID" value="CAH2301349.1"/>
    <property type="molecule type" value="Genomic_DNA"/>
</dbReference>
<feature type="domain" description="EMI" evidence="10">
    <location>
        <begin position="201"/>
        <end position="276"/>
    </location>
</feature>
<evidence type="ECO:0000313" key="12">
    <source>
        <dbReference type="Proteomes" id="UP001295444"/>
    </source>
</evidence>
<reference evidence="11" key="1">
    <citation type="submission" date="2022-03" db="EMBL/GenBank/DDBJ databases">
        <authorList>
            <person name="Alioto T."/>
            <person name="Alioto T."/>
            <person name="Gomez Garrido J."/>
        </authorList>
    </citation>
    <scope>NUCLEOTIDE SEQUENCE</scope>
</reference>
<feature type="compositionally biased region" description="Polar residues" evidence="7">
    <location>
        <begin position="1004"/>
        <end position="1034"/>
    </location>
</feature>
<dbReference type="Pfam" id="PF00386">
    <property type="entry name" value="C1q"/>
    <property type="match status" value="1"/>
</dbReference>
<feature type="region of interest" description="Disordered" evidence="7">
    <location>
        <begin position="124"/>
        <end position="154"/>
    </location>
</feature>
<accession>A0AAD1SGY3</accession>
<dbReference type="InterPro" id="IPR050392">
    <property type="entry name" value="Collagen/C1q_domain"/>
</dbReference>
<evidence type="ECO:0000256" key="5">
    <source>
        <dbReference type="ARBA" id="ARBA00023157"/>
    </source>
</evidence>
<feature type="domain" description="EGF-like" evidence="8">
    <location>
        <begin position="1028"/>
        <end position="1064"/>
    </location>
</feature>
<dbReference type="PROSITE" id="PS00022">
    <property type="entry name" value="EGF_1"/>
    <property type="match status" value="1"/>
</dbReference>
<organism evidence="11 12">
    <name type="scientific">Pelobates cultripes</name>
    <name type="common">Western spadefoot toad</name>
    <dbReference type="NCBI Taxonomy" id="61616"/>
    <lineage>
        <taxon>Eukaryota</taxon>
        <taxon>Metazoa</taxon>
        <taxon>Chordata</taxon>
        <taxon>Craniata</taxon>
        <taxon>Vertebrata</taxon>
        <taxon>Euteleostomi</taxon>
        <taxon>Amphibia</taxon>
        <taxon>Batrachia</taxon>
        <taxon>Anura</taxon>
        <taxon>Pelobatoidea</taxon>
        <taxon>Pelobatidae</taxon>
        <taxon>Pelobates</taxon>
    </lineage>
</organism>
<dbReference type="InterPro" id="IPR000152">
    <property type="entry name" value="EGF-type_Asp/Asn_hydroxyl_site"/>
</dbReference>
<dbReference type="SUPFAM" id="SSF57196">
    <property type="entry name" value="EGF/Laminin"/>
    <property type="match status" value="1"/>
</dbReference>